<gene>
    <name evidence="2" type="ORF">RM590_31510</name>
</gene>
<feature type="compositionally biased region" description="Low complexity" evidence="1">
    <location>
        <begin position="1"/>
        <end position="19"/>
    </location>
</feature>
<dbReference type="InterPro" id="IPR013780">
    <property type="entry name" value="Glyco_hydro_b"/>
</dbReference>
<accession>A0ABU2MZJ2</accession>
<name>A0ABU2MZJ2_9ACTN</name>
<dbReference type="Proteomes" id="UP001183246">
    <property type="component" value="Unassembled WGS sequence"/>
</dbReference>
<dbReference type="Gene3D" id="2.60.40.1180">
    <property type="entry name" value="Golgi alpha-mannosidase II"/>
    <property type="match status" value="1"/>
</dbReference>
<feature type="compositionally biased region" description="Basic and acidic residues" evidence="1">
    <location>
        <begin position="74"/>
        <end position="86"/>
    </location>
</feature>
<sequence>MNVRPPAARAGPVPTPGGRSPAWPNSANVRGAESAHRSAGEGAVSFGRGDSGFLIANTGGELGRSFTTCPSPGTHRDVTRAPAEDHGDHTVEAAANGTFQATAPT</sequence>
<dbReference type="SUPFAM" id="SSF51011">
    <property type="entry name" value="Glycosyl hydrolase domain"/>
    <property type="match status" value="1"/>
</dbReference>
<dbReference type="EMBL" id="JAVREL010000027">
    <property type="protein sequence ID" value="MDT0347077.1"/>
    <property type="molecule type" value="Genomic_DNA"/>
</dbReference>
<reference evidence="3" key="1">
    <citation type="submission" date="2023-07" db="EMBL/GenBank/DDBJ databases">
        <title>30 novel species of actinomycetes from the DSMZ collection.</title>
        <authorList>
            <person name="Nouioui I."/>
        </authorList>
    </citation>
    <scope>NUCLEOTIDE SEQUENCE [LARGE SCALE GENOMIC DNA]</scope>
    <source>
        <strain evidence="3">DSM 44938</strain>
    </source>
</reference>
<evidence type="ECO:0000313" key="3">
    <source>
        <dbReference type="Proteomes" id="UP001183246"/>
    </source>
</evidence>
<organism evidence="2 3">
    <name type="scientific">Streptomyces litchfieldiae</name>
    <dbReference type="NCBI Taxonomy" id="3075543"/>
    <lineage>
        <taxon>Bacteria</taxon>
        <taxon>Bacillati</taxon>
        <taxon>Actinomycetota</taxon>
        <taxon>Actinomycetes</taxon>
        <taxon>Kitasatosporales</taxon>
        <taxon>Streptomycetaceae</taxon>
        <taxon>Streptomyces</taxon>
    </lineage>
</organism>
<dbReference type="RefSeq" id="WP_311708202.1">
    <property type="nucleotide sequence ID" value="NZ_JAVREL010000027.1"/>
</dbReference>
<keyword evidence="3" id="KW-1185">Reference proteome</keyword>
<protein>
    <submittedName>
        <fullName evidence="2">Uncharacterized protein</fullName>
    </submittedName>
</protein>
<evidence type="ECO:0000256" key="1">
    <source>
        <dbReference type="SAM" id="MobiDB-lite"/>
    </source>
</evidence>
<feature type="region of interest" description="Disordered" evidence="1">
    <location>
        <begin position="1"/>
        <end position="86"/>
    </location>
</feature>
<proteinExistence type="predicted"/>
<evidence type="ECO:0000313" key="2">
    <source>
        <dbReference type="EMBL" id="MDT0347077.1"/>
    </source>
</evidence>
<comment type="caution">
    <text evidence="2">The sequence shown here is derived from an EMBL/GenBank/DDBJ whole genome shotgun (WGS) entry which is preliminary data.</text>
</comment>